<reference evidence="2 3" key="1">
    <citation type="journal article" date="2018" name="PLoS Genet.">
        <title>Population sequencing reveals clonal diversity and ancestral inbreeding in the grapevine cultivar Chardonnay.</title>
        <authorList>
            <person name="Roach M.J."/>
            <person name="Johnson D.L."/>
            <person name="Bohlmann J."/>
            <person name="van Vuuren H.J."/>
            <person name="Jones S.J."/>
            <person name="Pretorius I.S."/>
            <person name="Schmidt S.A."/>
            <person name="Borneman A.R."/>
        </authorList>
    </citation>
    <scope>NUCLEOTIDE SEQUENCE [LARGE SCALE GENOMIC DNA]</scope>
    <source>
        <strain evidence="3">cv. Chardonnay</strain>
        <tissue evidence="2">Leaf</tissue>
    </source>
</reference>
<protein>
    <submittedName>
        <fullName evidence="2">Uncharacterized protein</fullName>
    </submittedName>
</protein>
<feature type="region of interest" description="Disordered" evidence="1">
    <location>
        <begin position="1"/>
        <end position="47"/>
    </location>
</feature>
<evidence type="ECO:0000313" key="3">
    <source>
        <dbReference type="Proteomes" id="UP000288805"/>
    </source>
</evidence>
<evidence type="ECO:0000313" key="2">
    <source>
        <dbReference type="EMBL" id="RVX14669.1"/>
    </source>
</evidence>
<feature type="compositionally biased region" description="Basic residues" evidence="1">
    <location>
        <begin position="10"/>
        <end position="21"/>
    </location>
</feature>
<dbReference type="Proteomes" id="UP000288805">
    <property type="component" value="Unassembled WGS sequence"/>
</dbReference>
<accession>A0A438K0F8</accession>
<organism evidence="2 3">
    <name type="scientific">Vitis vinifera</name>
    <name type="common">Grape</name>
    <dbReference type="NCBI Taxonomy" id="29760"/>
    <lineage>
        <taxon>Eukaryota</taxon>
        <taxon>Viridiplantae</taxon>
        <taxon>Streptophyta</taxon>
        <taxon>Embryophyta</taxon>
        <taxon>Tracheophyta</taxon>
        <taxon>Spermatophyta</taxon>
        <taxon>Magnoliopsida</taxon>
        <taxon>eudicotyledons</taxon>
        <taxon>Gunneridae</taxon>
        <taxon>Pentapetalae</taxon>
        <taxon>rosids</taxon>
        <taxon>Vitales</taxon>
        <taxon>Vitaceae</taxon>
        <taxon>Viteae</taxon>
        <taxon>Vitis</taxon>
    </lineage>
</organism>
<evidence type="ECO:0000256" key="1">
    <source>
        <dbReference type="SAM" id="MobiDB-lite"/>
    </source>
</evidence>
<dbReference type="EMBL" id="QGNW01000020">
    <property type="protein sequence ID" value="RVX14669.1"/>
    <property type="molecule type" value="Genomic_DNA"/>
</dbReference>
<sequence>MQDECMGALRAKRLNRSRHRPTSSTGNRSTVALVRRGPSRSVKNTFSHPVASLPVEVPSSVDSDRGNEPIGAESKCKKIEAWLKLQVSGTLTRIGKDLQGIRKGDEDIEVTPIKVAYKGHAIQEAKDLTKLPMESS</sequence>
<name>A0A438K0F8_VITVI</name>
<proteinExistence type="predicted"/>
<gene>
    <name evidence="2" type="ORF">CK203_011998</name>
</gene>
<comment type="caution">
    <text evidence="2">The sequence shown here is derived from an EMBL/GenBank/DDBJ whole genome shotgun (WGS) entry which is preliminary data.</text>
</comment>
<dbReference type="AlphaFoldDB" id="A0A438K0F8"/>